<dbReference type="Proteomes" id="UP000596742">
    <property type="component" value="Unassembled WGS sequence"/>
</dbReference>
<reference evidence="1" key="1">
    <citation type="submission" date="2018-11" db="EMBL/GenBank/DDBJ databases">
        <authorList>
            <person name="Alioto T."/>
            <person name="Alioto T."/>
        </authorList>
    </citation>
    <scope>NUCLEOTIDE SEQUENCE</scope>
</reference>
<protein>
    <submittedName>
        <fullName evidence="1">Uncharacterized protein</fullName>
    </submittedName>
</protein>
<evidence type="ECO:0000313" key="2">
    <source>
        <dbReference type="Proteomes" id="UP000596742"/>
    </source>
</evidence>
<comment type="caution">
    <text evidence="1">The sequence shown here is derived from an EMBL/GenBank/DDBJ whole genome shotgun (WGS) entry which is preliminary data.</text>
</comment>
<gene>
    <name evidence="1" type="ORF">MGAL_10B045945</name>
</gene>
<sequence length="613" mass="69297">MILFNCLLKSTLYTAHSLLSGPTLHLGFKTLVKDELLARQRITIELGRLKNVNRNLVSLKAIQELEYEILRSNPSNPVLTPLTLSLVTARLNTRIRNRGLSAREMWTQRDQFSNNQIPLTDQNLMIAQHEQRLKNHPHSKKTKCPLGKLPVCPDLEIGDRVYLRCDLNKTKSRDRYLVVAVNTPWCNIRKFIGYQLRQNSDRVKCSDCYKVAYEVSKLENVQRLLEHSDDDNDERVDDISSPPSVPVIPKAISDLPTLPSVIPHQNTQLGNVEHLLSTNSLEINLSNDNIAMDTPEETCIDSQENEQNFSSSDLISAHFQRHLMTMLCTEENISLDFVQRKDRQATAAIAEISSEKVLDCLYNSDNDVVVCTVVPEKYIKCDDNHPSILKEPVDICLSDDPSVLYVADRVGVIYSITLYYSAEVKQLAKGLSTPARSHQPSIDNVLERVSTVLLQTQRKVQCGTLDAASTDKELSELITNLSRIEGSGTNIPEDLIKKSIQSINDLKQNLPNLIPEQDLINRYDQTNPNPHGKGRHQLDIDVNKLQQLMSLGFTVKKIAEDGLLGGKIHPNTLYKLLKEHDLQVRSSYSTITDDQLEEKVAEYNREHPNAGLF</sequence>
<keyword evidence="2" id="KW-1185">Reference proteome</keyword>
<evidence type="ECO:0000313" key="1">
    <source>
        <dbReference type="EMBL" id="VDI56474.1"/>
    </source>
</evidence>
<dbReference type="OrthoDB" id="6117557at2759"/>
<organism evidence="1 2">
    <name type="scientific">Mytilus galloprovincialis</name>
    <name type="common">Mediterranean mussel</name>
    <dbReference type="NCBI Taxonomy" id="29158"/>
    <lineage>
        <taxon>Eukaryota</taxon>
        <taxon>Metazoa</taxon>
        <taxon>Spiralia</taxon>
        <taxon>Lophotrochozoa</taxon>
        <taxon>Mollusca</taxon>
        <taxon>Bivalvia</taxon>
        <taxon>Autobranchia</taxon>
        <taxon>Pteriomorphia</taxon>
        <taxon>Mytilida</taxon>
        <taxon>Mytiloidea</taxon>
        <taxon>Mytilidae</taxon>
        <taxon>Mytilinae</taxon>
        <taxon>Mytilus</taxon>
    </lineage>
</organism>
<accession>A0A8B6FWR6</accession>
<dbReference type="EMBL" id="UYJE01007613">
    <property type="protein sequence ID" value="VDI56474.1"/>
    <property type="molecule type" value="Genomic_DNA"/>
</dbReference>
<dbReference type="AlphaFoldDB" id="A0A8B6FWR6"/>
<proteinExistence type="predicted"/>
<name>A0A8B6FWR6_MYTGA</name>